<dbReference type="InterPro" id="IPR035965">
    <property type="entry name" value="PAS-like_dom_sf"/>
</dbReference>
<dbReference type="SUPFAM" id="SSF55073">
    <property type="entry name" value="Nucleotide cyclase"/>
    <property type="match status" value="1"/>
</dbReference>
<evidence type="ECO:0000256" key="1">
    <source>
        <dbReference type="ARBA" id="ARBA00012528"/>
    </source>
</evidence>
<evidence type="ECO:0000313" key="4">
    <source>
        <dbReference type="EMBL" id="GGB13387.1"/>
    </source>
</evidence>
<dbReference type="CDD" id="cd00130">
    <property type="entry name" value="PAS"/>
    <property type="match status" value="1"/>
</dbReference>
<proteinExistence type="predicted"/>
<reference evidence="5" key="1">
    <citation type="journal article" date="2019" name="Int. J. Syst. Evol. Microbiol.">
        <title>The Global Catalogue of Microorganisms (GCM) 10K type strain sequencing project: providing services to taxonomists for standard genome sequencing and annotation.</title>
        <authorList>
            <consortium name="The Broad Institute Genomics Platform"/>
            <consortium name="The Broad Institute Genome Sequencing Center for Infectious Disease"/>
            <person name="Wu L."/>
            <person name="Ma J."/>
        </authorList>
    </citation>
    <scope>NUCLEOTIDE SEQUENCE [LARGE SCALE GENOMIC DNA]</scope>
    <source>
        <strain evidence="5">CGMCC 1.10131</strain>
    </source>
</reference>
<dbReference type="NCBIfam" id="TIGR00254">
    <property type="entry name" value="GGDEF"/>
    <property type="match status" value="1"/>
</dbReference>
<evidence type="ECO:0000259" key="3">
    <source>
        <dbReference type="PROSITE" id="PS50887"/>
    </source>
</evidence>
<dbReference type="PANTHER" id="PTHR45138:SF9">
    <property type="entry name" value="DIGUANYLATE CYCLASE DGCM-RELATED"/>
    <property type="match status" value="1"/>
</dbReference>
<dbReference type="InterPro" id="IPR000160">
    <property type="entry name" value="GGDEF_dom"/>
</dbReference>
<dbReference type="CDD" id="cd01949">
    <property type="entry name" value="GGDEF"/>
    <property type="match status" value="1"/>
</dbReference>
<dbReference type="Gene3D" id="3.30.450.20">
    <property type="entry name" value="PAS domain"/>
    <property type="match status" value="2"/>
</dbReference>
<dbReference type="NCBIfam" id="TIGR00229">
    <property type="entry name" value="sensory_box"/>
    <property type="match status" value="1"/>
</dbReference>
<dbReference type="Pfam" id="PF00990">
    <property type="entry name" value="GGDEF"/>
    <property type="match status" value="1"/>
</dbReference>
<dbReference type="PROSITE" id="PS50887">
    <property type="entry name" value="GGDEF"/>
    <property type="match status" value="1"/>
</dbReference>
<comment type="caution">
    <text evidence="4">The sequence shown here is derived from an EMBL/GenBank/DDBJ whole genome shotgun (WGS) entry which is preliminary data.</text>
</comment>
<evidence type="ECO:0000313" key="5">
    <source>
        <dbReference type="Proteomes" id="UP000651977"/>
    </source>
</evidence>
<dbReference type="InterPro" id="IPR000014">
    <property type="entry name" value="PAS"/>
</dbReference>
<dbReference type="SMART" id="SM00091">
    <property type="entry name" value="PAS"/>
    <property type="match status" value="2"/>
</dbReference>
<dbReference type="SMART" id="SM00086">
    <property type="entry name" value="PAC"/>
    <property type="match status" value="1"/>
</dbReference>
<name>A0ABQ1I3M5_9ALTE</name>
<protein>
    <recommendedName>
        <fullName evidence="1">diguanylate cyclase</fullName>
        <ecNumber evidence="1">2.7.7.65</ecNumber>
    </recommendedName>
</protein>
<dbReference type="SUPFAM" id="SSF55785">
    <property type="entry name" value="PYP-like sensor domain (PAS domain)"/>
    <property type="match status" value="2"/>
</dbReference>
<dbReference type="InterPro" id="IPR001610">
    <property type="entry name" value="PAC"/>
</dbReference>
<dbReference type="Proteomes" id="UP000651977">
    <property type="component" value="Unassembled WGS sequence"/>
</dbReference>
<dbReference type="InterPro" id="IPR029787">
    <property type="entry name" value="Nucleotide_cyclase"/>
</dbReference>
<dbReference type="Gene3D" id="3.30.70.270">
    <property type="match status" value="1"/>
</dbReference>
<dbReference type="EMBL" id="BMDY01000018">
    <property type="protein sequence ID" value="GGB13387.1"/>
    <property type="molecule type" value="Genomic_DNA"/>
</dbReference>
<keyword evidence="5" id="KW-1185">Reference proteome</keyword>
<organism evidence="4 5">
    <name type="scientific">Agarivorans gilvus</name>
    <dbReference type="NCBI Taxonomy" id="680279"/>
    <lineage>
        <taxon>Bacteria</taxon>
        <taxon>Pseudomonadati</taxon>
        <taxon>Pseudomonadota</taxon>
        <taxon>Gammaproteobacteria</taxon>
        <taxon>Alteromonadales</taxon>
        <taxon>Alteromonadaceae</taxon>
        <taxon>Agarivorans</taxon>
    </lineage>
</organism>
<dbReference type="Pfam" id="PF00989">
    <property type="entry name" value="PAS"/>
    <property type="match status" value="1"/>
</dbReference>
<dbReference type="InterPro" id="IPR013767">
    <property type="entry name" value="PAS_fold"/>
</dbReference>
<feature type="domain" description="GGDEF" evidence="3">
    <location>
        <begin position="281"/>
        <end position="414"/>
    </location>
</feature>
<dbReference type="SMART" id="SM00267">
    <property type="entry name" value="GGDEF"/>
    <property type="match status" value="1"/>
</dbReference>
<dbReference type="RefSeq" id="WP_055733761.1">
    <property type="nucleotide sequence ID" value="NZ_BMDY01000018.1"/>
</dbReference>
<accession>A0ABQ1I3M5</accession>
<dbReference type="InterPro" id="IPR043128">
    <property type="entry name" value="Rev_trsase/Diguanyl_cyclase"/>
</dbReference>
<dbReference type="PANTHER" id="PTHR45138">
    <property type="entry name" value="REGULATORY COMPONENTS OF SENSORY TRANSDUCTION SYSTEM"/>
    <property type="match status" value="1"/>
</dbReference>
<comment type="catalytic activity">
    <reaction evidence="2">
        <text>2 GTP = 3',3'-c-di-GMP + 2 diphosphate</text>
        <dbReference type="Rhea" id="RHEA:24898"/>
        <dbReference type="ChEBI" id="CHEBI:33019"/>
        <dbReference type="ChEBI" id="CHEBI:37565"/>
        <dbReference type="ChEBI" id="CHEBI:58805"/>
        <dbReference type="EC" id="2.7.7.65"/>
    </reaction>
</comment>
<gene>
    <name evidence="4" type="ORF">GCM10007414_28420</name>
</gene>
<dbReference type="InterPro" id="IPR050469">
    <property type="entry name" value="Diguanylate_Cyclase"/>
</dbReference>
<evidence type="ECO:0000256" key="2">
    <source>
        <dbReference type="ARBA" id="ARBA00034247"/>
    </source>
</evidence>
<dbReference type="EC" id="2.7.7.65" evidence="1"/>
<sequence length="418" mass="47392">MTKVAEISADYGVVIHRDFVPLYADDAYAHLFGYRSAEQIMALPSLLPLFGEADRVRAVEDYQALMKGSARPKARVFSNIKCNGEAFFALSIDHLIDWQGEPALQITLVDFSQQIATEQRLSESEQRYRCLLETSLQGIVVHHNFVPLYCNQALAELLAYDRAEELMALPSLLVLIPEERQQRAIHQHELLLKGEQSERSLVTEYVRRDGSTAWLHISETVVCWGERQVVQSVFMDVTQQYHNQRRLEFQANHDALTGLINRRAMSEVLVETFALSKRSNKALGCIMLDIDDFKQINDCHGHLAGDEVLRSLAFESLKVLRTDDYLSRWGGEEFLLLLPNTEQQQALDIANRVRQHIAAFVIQRGELRFSATVSMGLAMLSEQDSSPEALVSRADVALYLAKENGKNRVELAPTVYQL</sequence>